<accession>A0A847J1K1</accession>
<evidence type="ECO:0000313" key="3">
    <source>
        <dbReference type="Proteomes" id="UP000559962"/>
    </source>
</evidence>
<proteinExistence type="predicted"/>
<name>A0A847J1K1_9LACT</name>
<sequence length="528" mass="61073">MGEQILNTCEQILNTIGDTYKFLNSTVGKMLPLSNLTAITTTLLGLLIPVAISLQKTPRSNAVEMATIQNRVINFRVLGKASTFVCIAFLLWEIRSVRILLLIAYFIGVYLIIKSLIRSIKWMSDWNEEPQTGFRSRQQEKLLKKSKLTVSQRKLVWESNLKKITGIENKNSGQPQFLKGFLDGFKENYKQFDGQDRSWMINTTFMYSNLAYKKTNWYDGSFLNHSLKFTLELICKRNQYVESSLDNISNEDYNNLLYELVAWKTNIKKTFKLLATSGPSDYLLEDVVEKNTKYAATKEAKQFLAQLILDSLYESNNPQSLNYGSHWQIDYQSLSNDKDRENTYWTLLIGFLDRIEQEDLKNYNIGSNKADPSKNGLVFESIFKNADPIFFSQLITIFFSLKTGVFFNDPAYIRYKLLINSSMEYYWSEPIIIRGNLTNQKLDEGDAIQHQYKEINTLKILMPIISLSLKDDTSYNEYITKIQEIFNVILQEKGAVSDTDQYVLKEKIEKLRATINRVATLRKEVSSS</sequence>
<dbReference type="AlphaFoldDB" id="A0A847J1K1"/>
<organism evidence="2 3">
    <name type="scientific">Pseudolactococcus chungangensis</name>
    <dbReference type="NCBI Taxonomy" id="451457"/>
    <lineage>
        <taxon>Bacteria</taxon>
        <taxon>Bacillati</taxon>
        <taxon>Bacillota</taxon>
        <taxon>Bacilli</taxon>
        <taxon>Lactobacillales</taxon>
        <taxon>Streptococcaceae</taxon>
        <taxon>Pseudolactococcus</taxon>
    </lineage>
</organism>
<keyword evidence="1" id="KW-0472">Membrane</keyword>
<feature type="transmembrane region" description="Helical" evidence="1">
    <location>
        <begin position="73"/>
        <end position="92"/>
    </location>
</feature>
<keyword evidence="1" id="KW-0812">Transmembrane</keyword>
<reference evidence="2 3" key="1">
    <citation type="journal article" date="2020" name="Biotechnol. Biofuels">
        <title>New insights from the biogas microbiome by comprehensive genome-resolved metagenomics of nearly 1600 species originating from multiple anaerobic digesters.</title>
        <authorList>
            <person name="Campanaro S."/>
            <person name="Treu L."/>
            <person name="Rodriguez-R L.M."/>
            <person name="Kovalovszki A."/>
            <person name="Ziels R.M."/>
            <person name="Maus I."/>
            <person name="Zhu X."/>
            <person name="Kougias P.G."/>
            <person name="Basile A."/>
            <person name="Luo G."/>
            <person name="Schluter A."/>
            <person name="Konstantinidis K.T."/>
            <person name="Angelidaki I."/>
        </authorList>
    </citation>
    <scope>NUCLEOTIDE SEQUENCE [LARGE SCALE GENOMIC DNA]</scope>
    <source>
        <strain evidence="2">AS27yjCOA_61</strain>
    </source>
</reference>
<dbReference type="EMBL" id="JAAYVO010000074">
    <property type="protein sequence ID" value="NLH35508.1"/>
    <property type="molecule type" value="Genomic_DNA"/>
</dbReference>
<dbReference type="Proteomes" id="UP000559962">
    <property type="component" value="Unassembled WGS sequence"/>
</dbReference>
<feature type="transmembrane region" description="Helical" evidence="1">
    <location>
        <begin position="98"/>
        <end position="117"/>
    </location>
</feature>
<evidence type="ECO:0000313" key="2">
    <source>
        <dbReference type="EMBL" id="NLH35508.1"/>
    </source>
</evidence>
<protein>
    <submittedName>
        <fullName evidence="2">Uncharacterized protein</fullName>
    </submittedName>
</protein>
<keyword evidence="1" id="KW-1133">Transmembrane helix</keyword>
<feature type="transmembrane region" description="Helical" evidence="1">
    <location>
        <begin position="33"/>
        <end position="52"/>
    </location>
</feature>
<comment type="caution">
    <text evidence="2">The sequence shown here is derived from an EMBL/GenBank/DDBJ whole genome shotgun (WGS) entry which is preliminary data.</text>
</comment>
<gene>
    <name evidence="2" type="ORF">GX453_05730</name>
</gene>
<evidence type="ECO:0000256" key="1">
    <source>
        <dbReference type="SAM" id="Phobius"/>
    </source>
</evidence>